<dbReference type="RefSeq" id="XP_035581873.1">
    <property type="nucleotide sequence ID" value="XM_035725980.1"/>
</dbReference>
<gene>
    <name evidence="3" type="primary">LOC113933925</name>
</gene>
<evidence type="ECO:0000313" key="2">
    <source>
        <dbReference type="Proteomes" id="UP000515165"/>
    </source>
</evidence>
<name>A0A6P9FHZ9_ZALCA</name>
<proteinExistence type="predicted"/>
<feature type="region of interest" description="Disordered" evidence="1">
    <location>
        <begin position="213"/>
        <end position="234"/>
    </location>
</feature>
<dbReference type="AlphaFoldDB" id="A0A6P9FHZ9"/>
<evidence type="ECO:0000256" key="1">
    <source>
        <dbReference type="SAM" id="MobiDB-lite"/>
    </source>
</evidence>
<dbReference type="Proteomes" id="UP000515165">
    <property type="component" value="Unplaced"/>
</dbReference>
<protein>
    <submittedName>
        <fullName evidence="3">Uncharacterized protein LOC113933925 isoform X2</fullName>
    </submittedName>
</protein>
<accession>A0A6P9FHZ9</accession>
<organism evidence="2 3">
    <name type="scientific">Zalophus californianus</name>
    <name type="common">California sealion</name>
    <dbReference type="NCBI Taxonomy" id="9704"/>
    <lineage>
        <taxon>Eukaryota</taxon>
        <taxon>Metazoa</taxon>
        <taxon>Chordata</taxon>
        <taxon>Craniata</taxon>
        <taxon>Vertebrata</taxon>
        <taxon>Euteleostomi</taxon>
        <taxon>Mammalia</taxon>
        <taxon>Eutheria</taxon>
        <taxon>Laurasiatheria</taxon>
        <taxon>Carnivora</taxon>
        <taxon>Caniformia</taxon>
        <taxon>Pinnipedia</taxon>
        <taxon>Otariidae</taxon>
        <taxon>Zalophus</taxon>
    </lineage>
</organism>
<dbReference type="GeneID" id="113933925"/>
<keyword evidence="2" id="KW-1185">Reference proteome</keyword>
<reference evidence="3" key="1">
    <citation type="submission" date="2025-08" db="UniProtKB">
        <authorList>
            <consortium name="RefSeq"/>
        </authorList>
    </citation>
    <scope>IDENTIFICATION</scope>
    <source>
        <tissue evidence="3">Blood</tissue>
    </source>
</reference>
<sequence length="234" mass="26579">MAWKSHHLEPWTQQTPNAFRTFFQSVLMCMPRSHNWIFIVLKAHLPGASASEQFCDYELMPVDGLAEHPMWAEGILEPSPRTRWCLRGCPWGLCLMEQTRWTRSRATSGIHTHRCSLKLAGMLPVQHHQERPSPQLPKRKSVSSRVHEAVKAIALCHNMTPVYEPRAGVIAEAEYAEVDQDFSDGNRTYQAASPDEIRRLPTEESAPSKCCLKMSFQGSPPPLAVWSERPQDHG</sequence>
<evidence type="ECO:0000313" key="3">
    <source>
        <dbReference type="RefSeq" id="XP_035581873.1"/>
    </source>
</evidence>